<dbReference type="Proteomes" id="UP000095192">
    <property type="component" value="Unassembled WGS sequence"/>
</dbReference>
<dbReference type="EMBL" id="JROU02001440">
    <property type="protein sequence ID" value="OEH76499.1"/>
    <property type="molecule type" value="Genomic_DNA"/>
</dbReference>
<proteinExistence type="predicted"/>
<gene>
    <name evidence="2" type="ORF">cyc_00394</name>
</gene>
<sequence length="425" mass="46509">MPTACRSCGISQERKGYAGCIEKQGKCLHGASCKYAHALGELEVGYVFAQPLHDPQQQMAMATRRELQPPHGQHQPILPEKGLPQDLLLLQHLAMNQAHGKLSHPQQQPDAVHTFQGSLQGGLLPQSHREQQVVHQEMTVRYAYRDLNAWSQAVSRSTASTATGDDCYAFASLSAAAARKAEQNLKTSSPGILQPLSHHPQMLQPLHQQSLSLQGRCELLQVAELLRQQQSHDSEEPRQLQEAPWSLQAEGCGNTEQAVATASPFGSYSLRELQSRLGRVRFTVQMAKTRLACNPPPPMQVFLRTLLLLPRPCTKAALPQRQNAVHSLRKFPGSCDAFLEGGYGGSTRPEPAAAMKNCEQQHGSQEEPDTSDNSGPLLGGLNEVPLQRLATIKSEEEAHDGDSACCRTQQQQLANGKVPLAAQQH</sequence>
<name>A0A1D3CZ99_9EIME</name>
<evidence type="ECO:0000313" key="2">
    <source>
        <dbReference type="EMBL" id="OEH76499.1"/>
    </source>
</evidence>
<dbReference type="VEuPathDB" id="ToxoDB:cyc_00394"/>
<evidence type="ECO:0000313" key="3">
    <source>
        <dbReference type="Proteomes" id="UP000095192"/>
    </source>
</evidence>
<accession>A0A1D3CZ99</accession>
<reference evidence="2 3" key="1">
    <citation type="journal article" date="2016" name="BMC Genomics">
        <title>Comparative genomics reveals Cyclospora cayetanensis possesses coccidia-like metabolism and invasion components but unique surface antigens.</title>
        <authorList>
            <person name="Liu S."/>
            <person name="Wang L."/>
            <person name="Zheng H."/>
            <person name="Xu Z."/>
            <person name="Roellig D.M."/>
            <person name="Li N."/>
            <person name="Frace M.A."/>
            <person name="Tang K."/>
            <person name="Arrowood M.J."/>
            <person name="Moss D.M."/>
            <person name="Zhang L."/>
            <person name="Feng Y."/>
            <person name="Xiao L."/>
        </authorList>
    </citation>
    <scope>NUCLEOTIDE SEQUENCE [LARGE SCALE GENOMIC DNA]</scope>
    <source>
        <strain evidence="2 3">CHN_HEN01</strain>
    </source>
</reference>
<organism evidence="2 3">
    <name type="scientific">Cyclospora cayetanensis</name>
    <dbReference type="NCBI Taxonomy" id="88456"/>
    <lineage>
        <taxon>Eukaryota</taxon>
        <taxon>Sar</taxon>
        <taxon>Alveolata</taxon>
        <taxon>Apicomplexa</taxon>
        <taxon>Conoidasida</taxon>
        <taxon>Coccidia</taxon>
        <taxon>Eucoccidiorida</taxon>
        <taxon>Eimeriorina</taxon>
        <taxon>Eimeriidae</taxon>
        <taxon>Cyclospora</taxon>
    </lineage>
</organism>
<keyword evidence="3" id="KW-1185">Reference proteome</keyword>
<evidence type="ECO:0000256" key="1">
    <source>
        <dbReference type="SAM" id="MobiDB-lite"/>
    </source>
</evidence>
<protein>
    <submittedName>
        <fullName evidence="2">Zinc finger (Ccch type) domain-containing protein</fullName>
    </submittedName>
</protein>
<feature type="region of interest" description="Disordered" evidence="1">
    <location>
        <begin position="346"/>
        <end position="386"/>
    </location>
</feature>
<dbReference type="AlphaFoldDB" id="A0A1D3CZ99"/>
<dbReference type="InParanoid" id="A0A1D3CZ99"/>
<comment type="caution">
    <text evidence="2">The sequence shown here is derived from an EMBL/GenBank/DDBJ whole genome shotgun (WGS) entry which is preliminary data.</text>
</comment>